<dbReference type="Gene3D" id="3.40.30.10">
    <property type="entry name" value="Glutaredoxin"/>
    <property type="match status" value="1"/>
</dbReference>
<reference evidence="3" key="1">
    <citation type="journal article" date="2019" name="Int. J. Syst. Evol. Microbiol.">
        <title>The Global Catalogue of Microorganisms (GCM) 10K type strain sequencing project: providing services to taxonomists for standard genome sequencing and annotation.</title>
        <authorList>
            <consortium name="The Broad Institute Genomics Platform"/>
            <consortium name="The Broad Institute Genome Sequencing Center for Infectious Disease"/>
            <person name="Wu L."/>
            <person name="Ma J."/>
        </authorList>
    </citation>
    <scope>NUCLEOTIDE SEQUENCE [LARGE SCALE GENOMIC DNA]</scope>
    <source>
        <strain evidence="3">JCM 18015</strain>
    </source>
</reference>
<dbReference type="CDD" id="cd03194">
    <property type="entry name" value="GST_C_3"/>
    <property type="match status" value="1"/>
</dbReference>
<keyword evidence="3" id="KW-1185">Reference proteome</keyword>
<comment type="caution">
    <text evidence="2">The sequence shown here is derived from an EMBL/GenBank/DDBJ whole genome shotgun (WGS) entry which is preliminary data.</text>
</comment>
<dbReference type="Gene3D" id="1.20.1050.10">
    <property type="match status" value="1"/>
</dbReference>
<name>A0ABP9KUS6_9RHOB</name>
<accession>A0ABP9KUS6</accession>
<dbReference type="Proteomes" id="UP001499910">
    <property type="component" value="Unassembled WGS sequence"/>
</dbReference>
<dbReference type="Pfam" id="PF13409">
    <property type="entry name" value="GST_N_2"/>
    <property type="match status" value="1"/>
</dbReference>
<organism evidence="2 3">
    <name type="scientific">[Roseibacterium] beibuensis</name>
    <dbReference type="NCBI Taxonomy" id="1193142"/>
    <lineage>
        <taxon>Bacteria</taxon>
        <taxon>Pseudomonadati</taxon>
        <taxon>Pseudomonadota</taxon>
        <taxon>Alphaproteobacteria</taxon>
        <taxon>Rhodobacterales</taxon>
        <taxon>Roseobacteraceae</taxon>
        <taxon>Roseicyclus</taxon>
    </lineage>
</organism>
<evidence type="ECO:0000313" key="3">
    <source>
        <dbReference type="Proteomes" id="UP001499910"/>
    </source>
</evidence>
<dbReference type="SUPFAM" id="SSF47616">
    <property type="entry name" value="GST C-terminal domain-like"/>
    <property type="match status" value="1"/>
</dbReference>
<dbReference type="EMBL" id="BAABHW010000001">
    <property type="protein sequence ID" value="GAA5064618.1"/>
    <property type="molecule type" value="Genomic_DNA"/>
</dbReference>
<dbReference type="PANTHER" id="PTHR42673">
    <property type="entry name" value="MALEYLACETOACETATE ISOMERASE"/>
    <property type="match status" value="1"/>
</dbReference>
<dbReference type="RefSeq" id="WP_259547251.1">
    <property type="nucleotide sequence ID" value="NZ_JANXIR010000001.1"/>
</dbReference>
<dbReference type="InterPro" id="IPR004045">
    <property type="entry name" value="Glutathione_S-Trfase_N"/>
</dbReference>
<proteinExistence type="predicted"/>
<protein>
    <submittedName>
        <fullName evidence="2">Glutathione S-transferase family protein</fullName>
    </submittedName>
</protein>
<evidence type="ECO:0000259" key="1">
    <source>
        <dbReference type="Pfam" id="PF13409"/>
    </source>
</evidence>
<dbReference type="SUPFAM" id="SSF52833">
    <property type="entry name" value="Thioredoxin-like"/>
    <property type="match status" value="1"/>
</dbReference>
<dbReference type="InterPro" id="IPR036249">
    <property type="entry name" value="Thioredoxin-like_sf"/>
</dbReference>
<dbReference type="InterPro" id="IPR036282">
    <property type="entry name" value="Glutathione-S-Trfase_C_sf"/>
</dbReference>
<sequence>MAIDADARPCAYAAMAYALLIGQRSYSSWSLRGWLPFAAFGIPVDLSSTVIYSDAFASEVAAFGGGGTVPVLRTPEGGILTDSLAIAWHLAETFPEKGLLPDDPIARAEAQSLIAEMHSGFTALRNACPMNLRTAWDGFEVSAAVQADLDRLQALWSEALARSGGPYLYGDYSLADVFFAPVAIRIAGYGLPVDPLTQSYVTTQLAHPAIIEWREAGLVEDDEVAKYDMGLPRLPFPIPG</sequence>
<dbReference type="PANTHER" id="PTHR42673:SF4">
    <property type="entry name" value="MALEYLACETOACETATE ISOMERASE"/>
    <property type="match status" value="1"/>
</dbReference>
<feature type="domain" description="GST N-terminal" evidence="1">
    <location>
        <begin position="26"/>
        <end position="92"/>
    </location>
</feature>
<evidence type="ECO:0000313" key="2">
    <source>
        <dbReference type="EMBL" id="GAA5064618.1"/>
    </source>
</evidence>
<gene>
    <name evidence="2" type="ORF">GCM10023209_01310</name>
</gene>